<sequence length="775" mass="83924">MRGARGASPLVPTRKKTLMKTGVSTQTSAETKPELVQDDPTTTTRVAQWASCARMPANCRCMTVAQNYGLAFSFRFASSFKTSFHIFKKILKKGNLVKRAQGVECAGRSSAGAPPGSVSADLPTGPTTCTKTLSANGENRSVESRASGQTPANRGCSSDGGSTLSMPALQTVLPSVSSASGIEGTRSASTAPLDTSNCSVYFGMLLRAASTCAAFNLAANSETPSASQGQVEVLAQIREATVDVLENLSFTSLVNPPSSTLGSAVRLSAEDYDSITVALFANCGHARIFVSLAQEIEVYDEDLSSLLLRYHPVYNPLTDDGPLLPYGAVDGDLPGKTSKEIMLLRDVVITSMGLDKVYMLGAYHLERLAQLTLAIHQVLSGLYEFLDTLHSSLQFRLTQAVQHIKRQFNTIKHICNQELDVMSSLLVRPNYRVQAYDSLVWEQYVEKFTDGSRLVFYKDPELEHAAALTLPFSPKPEGATSPEIPEKTAANKVFFDSGAQCSAHFIPTVPMPTSLSSVGRGPVSILPGMELMPQWPADITPAHQQAFNPGMSIGDATRARSTPSALQELGKAEPIEACRRMERPLLEEVEVEDPQMEGILPSAECSLEVEDLPLHAEVLCNQLSYRADAGSDHKSPSSWPPVMWPPGLLVPLHRSHLPAQTCDTTRVGPGPPHQRLEAMEVTAQRLLEDLPSDMCDGYSKTAISYVCKISELVRLSPQMVVDLGAFTPLKFTGRAEMWWDPPLYHSGVSRPELDLPPSGDPSTFPQRQLASRVAL</sequence>
<comment type="caution">
    <text evidence="2">The sequence shown here is derived from an EMBL/GenBank/DDBJ whole genome shotgun (WGS) entry which is preliminary data.</text>
</comment>
<keyword evidence="3" id="KW-1185">Reference proteome</keyword>
<reference evidence="2" key="1">
    <citation type="submission" date="2023-03" db="EMBL/GenBank/DDBJ databases">
        <title>Massive genome expansion in bonnet fungi (Mycena s.s.) driven by repeated elements and novel gene families across ecological guilds.</title>
        <authorList>
            <consortium name="Lawrence Berkeley National Laboratory"/>
            <person name="Harder C.B."/>
            <person name="Miyauchi S."/>
            <person name="Viragh M."/>
            <person name="Kuo A."/>
            <person name="Thoen E."/>
            <person name="Andreopoulos B."/>
            <person name="Lu D."/>
            <person name="Skrede I."/>
            <person name="Drula E."/>
            <person name="Henrissat B."/>
            <person name="Morin E."/>
            <person name="Kohler A."/>
            <person name="Barry K."/>
            <person name="LaButti K."/>
            <person name="Morin E."/>
            <person name="Salamov A."/>
            <person name="Lipzen A."/>
            <person name="Mereny Z."/>
            <person name="Hegedus B."/>
            <person name="Baldrian P."/>
            <person name="Stursova M."/>
            <person name="Weitz H."/>
            <person name="Taylor A."/>
            <person name="Grigoriev I.V."/>
            <person name="Nagy L.G."/>
            <person name="Martin F."/>
            <person name="Kauserud H."/>
        </authorList>
    </citation>
    <scope>NUCLEOTIDE SEQUENCE</scope>
    <source>
        <strain evidence="2">CBHHK067</strain>
    </source>
</reference>
<dbReference type="AlphaFoldDB" id="A0AAD7DWM5"/>
<proteinExistence type="predicted"/>
<feature type="region of interest" description="Disordered" evidence="1">
    <location>
        <begin position="1"/>
        <end position="40"/>
    </location>
</feature>
<feature type="compositionally biased region" description="Polar residues" evidence="1">
    <location>
        <begin position="125"/>
        <end position="161"/>
    </location>
</feature>
<evidence type="ECO:0000256" key="1">
    <source>
        <dbReference type="SAM" id="MobiDB-lite"/>
    </source>
</evidence>
<feature type="region of interest" description="Disordered" evidence="1">
    <location>
        <begin position="106"/>
        <end position="161"/>
    </location>
</feature>
<gene>
    <name evidence="2" type="ORF">B0H17DRAFT_1255934</name>
</gene>
<organism evidence="2 3">
    <name type="scientific">Mycena rosella</name>
    <name type="common">Pink bonnet</name>
    <name type="synonym">Agaricus rosellus</name>
    <dbReference type="NCBI Taxonomy" id="1033263"/>
    <lineage>
        <taxon>Eukaryota</taxon>
        <taxon>Fungi</taxon>
        <taxon>Dikarya</taxon>
        <taxon>Basidiomycota</taxon>
        <taxon>Agaricomycotina</taxon>
        <taxon>Agaricomycetes</taxon>
        <taxon>Agaricomycetidae</taxon>
        <taxon>Agaricales</taxon>
        <taxon>Marasmiineae</taxon>
        <taxon>Mycenaceae</taxon>
        <taxon>Mycena</taxon>
    </lineage>
</organism>
<protein>
    <submittedName>
        <fullName evidence="2">Uncharacterized protein</fullName>
    </submittedName>
</protein>
<feature type="compositionally biased region" description="Low complexity" evidence="1">
    <location>
        <begin position="106"/>
        <end position="120"/>
    </location>
</feature>
<dbReference type="Proteomes" id="UP001221757">
    <property type="component" value="Unassembled WGS sequence"/>
</dbReference>
<dbReference type="EMBL" id="JARKIE010000022">
    <property type="protein sequence ID" value="KAJ7699680.1"/>
    <property type="molecule type" value="Genomic_DNA"/>
</dbReference>
<name>A0AAD7DWM5_MYCRO</name>
<evidence type="ECO:0000313" key="3">
    <source>
        <dbReference type="Proteomes" id="UP001221757"/>
    </source>
</evidence>
<evidence type="ECO:0000313" key="2">
    <source>
        <dbReference type="EMBL" id="KAJ7699680.1"/>
    </source>
</evidence>
<accession>A0AAD7DWM5</accession>